<name>A0AAE4FU73_9CYAN</name>
<accession>A0AAE4FU73</accession>
<dbReference type="InterPro" id="IPR005625">
    <property type="entry name" value="PepSY-ass_TM"/>
</dbReference>
<feature type="transmembrane region" description="Helical" evidence="1">
    <location>
        <begin position="336"/>
        <end position="357"/>
    </location>
</feature>
<gene>
    <name evidence="2" type="ORF">RIF25_15865</name>
</gene>
<organism evidence="2 3">
    <name type="scientific">Pseudocalidococcus azoricus BACA0444</name>
    <dbReference type="NCBI Taxonomy" id="2918990"/>
    <lineage>
        <taxon>Bacteria</taxon>
        <taxon>Bacillati</taxon>
        <taxon>Cyanobacteriota</taxon>
        <taxon>Cyanophyceae</taxon>
        <taxon>Acaryochloridales</taxon>
        <taxon>Thermosynechococcaceae</taxon>
        <taxon>Pseudocalidococcus</taxon>
        <taxon>Pseudocalidococcus azoricus</taxon>
    </lineage>
</organism>
<dbReference type="EMBL" id="JAVMIP010000025">
    <property type="protein sequence ID" value="MDS3862276.1"/>
    <property type="molecule type" value="Genomic_DNA"/>
</dbReference>
<evidence type="ECO:0000256" key="1">
    <source>
        <dbReference type="SAM" id="Phobius"/>
    </source>
</evidence>
<keyword evidence="1" id="KW-0472">Membrane</keyword>
<dbReference type="PANTHER" id="PTHR34219:SF3">
    <property type="entry name" value="BLL7967 PROTEIN"/>
    <property type="match status" value="1"/>
</dbReference>
<sequence>MNRKTIRHFFFYAHRSLGLVVGILLCIAGVTGSILVFWHEIDAAILTQRFGSLIPRDTPISFTTIQQSLEAFATSKNFYLDGIVPSDSPTQPYMAWLGDAKEYYWQAWVNQYTGEILGIREWETSWVGRIYDLHYKLSAGDIGTIIMGIVALLTVLIAITGVVLWPGWRKLIAGFRIKWHSHIRRRNFDVHKVAGIVAAIFLILIGFTGFAWNIPQAKVNDAIYALTFSPKPEPAALSTQPNQQPLPLDILVQKANAVFPNARITYLGLYSDEPLRVDLKQPGESSSNGRSRIQLNQYTGEILNVKNGLNPSTAEAIINQFGPVHYGTFGGMTTRIFYVLIGLLPVILLLTGFIMFWHRRKVKVHRPLST</sequence>
<feature type="transmembrane region" description="Helical" evidence="1">
    <location>
        <begin position="12"/>
        <end position="38"/>
    </location>
</feature>
<reference evidence="3" key="1">
    <citation type="submission" date="2023-07" db="EMBL/GenBank/DDBJ databases">
        <authorList>
            <person name="Luz R."/>
            <person name="Cordeiro R."/>
            <person name="Fonseca A."/>
            <person name="Goncalves V."/>
        </authorList>
    </citation>
    <scope>NUCLEOTIDE SEQUENCE [LARGE SCALE GENOMIC DNA]</scope>
    <source>
        <strain evidence="3">BACA0444</strain>
    </source>
</reference>
<dbReference type="RefSeq" id="WP_322879484.1">
    <property type="nucleotide sequence ID" value="NZ_JAVMIP010000025.1"/>
</dbReference>
<keyword evidence="1" id="KW-0812">Transmembrane</keyword>
<dbReference type="PANTHER" id="PTHR34219">
    <property type="entry name" value="IRON-REGULATED INNER MEMBRANE PROTEIN-RELATED"/>
    <property type="match status" value="1"/>
</dbReference>
<keyword evidence="3" id="KW-1185">Reference proteome</keyword>
<evidence type="ECO:0000313" key="2">
    <source>
        <dbReference type="EMBL" id="MDS3862276.1"/>
    </source>
</evidence>
<keyword evidence="1" id="KW-1133">Transmembrane helix</keyword>
<dbReference type="Pfam" id="PF03929">
    <property type="entry name" value="PepSY_TM"/>
    <property type="match status" value="1"/>
</dbReference>
<dbReference type="AlphaFoldDB" id="A0AAE4FU73"/>
<protein>
    <submittedName>
        <fullName evidence="2">PepSY-associated TM helix domain-containing protein</fullName>
    </submittedName>
</protein>
<feature type="transmembrane region" description="Helical" evidence="1">
    <location>
        <begin position="189"/>
        <end position="212"/>
    </location>
</feature>
<dbReference type="Proteomes" id="UP001268256">
    <property type="component" value="Unassembled WGS sequence"/>
</dbReference>
<comment type="caution">
    <text evidence="2">The sequence shown here is derived from an EMBL/GenBank/DDBJ whole genome shotgun (WGS) entry which is preliminary data.</text>
</comment>
<evidence type="ECO:0000313" key="3">
    <source>
        <dbReference type="Proteomes" id="UP001268256"/>
    </source>
</evidence>
<feature type="transmembrane region" description="Helical" evidence="1">
    <location>
        <begin position="142"/>
        <end position="168"/>
    </location>
</feature>
<proteinExistence type="predicted"/>